<sequence>MKIKKHTFLGLLLLQLFLLSSTTSVFAFSEPALDLDSRKGEYFKAEHNKQALLIEENLAEVIFQNLPELENDFFQLYPGERFLNISSNDLSGSLFYEGFQPDHRSILKSRIFPFHTFW</sequence>
<organism evidence="2 3">
    <name type="scientific">Christiangramia sediminicola</name>
    <dbReference type="NCBI Taxonomy" id="3073267"/>
    <lineage>
        <taxon>Bacteria</taxon>
        <taxon>Pseudomonadati</taxon>
        <taxon>Bacteroidota</taxon>
        <taxon>Flavobacteriia</taxon>
        <taxon>Flavobacteriales</taxon>
        <taxon>Flavobacteriaceae</taxon>
        <taxon>Christiangramia</taxon>
    </lineage>
</organism>
<accession>A0ABU1ESQ0</accession>
<reference evidence="3" key="1">
    <citation type="submission" date="2023-07" db="EMBL/GenBank/DDBJ databases">
        <title>Christiangramia sp. SM2212., a novel bacterium of the family Flavobacteriaceae isolated from the sea sediment.</title>
        <authorList>
            <person name="Wang J."/>
            <person name="Zhang X."/>
        </authorList>
    </citation>
    <scope>NUCLEOTIDE SEQUENCE [LARGE SCALE GENOMIC DNA]</scope>
    <source>
        <strain evidence="3">SM2212</strain>
    </source>
</reference>
<dbReference type="RefSeq" id="WP_309562295.1">
    <property type="nucleotide sequence ID" value="NZ_JAVJIU010000004.1"/>
</dbReference>
<feature type="signal peptide" evidence="1">
    <location>
        <begin position="1"/>
        <end position="27"/>
    </location>
</feature>
<proteinExistence type="predicted"/>
<protein>
    <submittedName>
        <fullName evidence="2">Uncharacterized protein</fullName>
    </submittedName>
</protein>
<evidence type="ECO:0000313" key="2">
    <source>
        <dbReference type="EMBL" id="MDR5591434.1"/>
    </source>
</evidence>
<feature type="chain" id="PRO_5046038983" evidence="1">
    <location>
        <begin position="28"/>
        <end position="118"/>
    </location>
</feature>
<evidence type="ECO:0000256" key="1">
    <source>
        <dbReference type="SAM" id="SignalP"/>
    </source>
</evidence>
<evidence type="ECO:0000313" key="3">
    <source>
        <dbReference type="Proteomes" id="UP001257234"/>
    </source>
</evidence>
<gene>
    <name evidence="2" type="ORF">RE431_12370</name>
</gene>
<name>A0ABU1ESQ0_9FLAO</name>
<comment type="caution">
    <text evidence="2">The sequence shown here is derived from an EMBL/GenBank/DDBJ whole genome shotgun (WGS) entry which is preliminary data.</text>
</comment>
<keyword evidence="3" id="KW-1185">Reference proteome</keyword>
<dbReference type="Proteomes" id="UP001257234">
    <property type="component" value="Unassembled WGS sequence"/>
</dbReference>
<dbReference type="EMBL" id="JAVJIU010000004">
    <property type="protein sequence ID" value="MDR5591434.1"/>
    <property type="molecule type" value="Genomic_DNA"/>
</dbReference>
<keyword evidence="1" id="KW-0732">Signal</keyword>